<name>A0A8J7W150_9FIRM</name>
<dbReference type="Proteomes" id="UP000675664">
    <property type="component" value="Unassembled WGS sequence"/>
</dbReference>
<evidence type="ECO:0000313" key="3">
    <source>
        <dbReference type="Proteomes" id="UP000675664"/>
    </source>
</evidence>
<dbReference type="AlphaFoldDB" id="A0A8J7W150"/>
<dbReference type="EMBL" id="JAGSND010000003">
    <property type="protein sequence ID" value="MBR0597658.1"/>
    <property type="molecule type" value="Genomic_DNA"/>
</dbReference>
<protein>
    <submittedName>
        <fullName evidence="2">DUF3849 domain-containing protein</fullName>
    </submittedName>
</protein>
<dbReference type="InterPro" id="IPR024383">
    <property type="entry name" value="DUF3849"/>
</dbReference>
<proteinExistence type="predicted"/>
<keyword evidence="3" id="KW-1185">Reference proteome</keyword>
<evidence type="ECO:0000313" key="2">
    <source>
        <dbReference type="EMBL" id="MBR0597658.1"/>
    </source>
</evidence>
<dbReference type="Pfam" id="PF12960">
    <property type="entry name" value="DUF3849"/>
    <property type="match status" value="1"/>
</dbReference>
<sequence>MENDFIYLYPYSRNEAKRLNQINLWRDSHKENILCKKFIEDAIRRDFDGTHLKADCAESVIAAYGYKRVNWVLANTVKQQDWNKDFSEDNKEWAKHPYIPPDKDSVYNQNYNLDFVMDSHPAVLDGFIYQYRLAYQALGLFDFTNCELDSKYLNYEGKVLVLSQDILSESHWNPKNQLWLATWGFGCDPNSSGRAVFATCLADGEKTRWNRADFTGILKEALLPDWASEKLAELQKQQTSDSETAVMGGLEMK</sequence>
<reference evidence="2" key="2">
    <citation type="submission" date="2021-04" db="EMBL/GenBank/DDBJ databases">
        <authorList>
            <person name="Liu J."/>
        </authorList>
    </citation>
    <scope>NUCLEOTIDE SEQUENCE</scope>
    <source>
        <strain evidence="2">BAD-6</strain>
    </source>
</reference>
<comment type="caution">
    <text evidence="2">The sequence shown here is derived from an EMBL/GenBank/DDBJ whole genome shotgun (WGS) entry which is preliminary data.</text>
</comment>
<feature type="domain" description="DUF3849" evidence="1">
    <location>
        <begin position="8"/>
        <end position="136"/>
    </location>
</feature>
<gene>
    <name evidence="2" type="ORF">KCX82_07235</name>
</gene>
<evidence type="ECO:0000259" key="1">
    <source>
        <dbReference type="Pfam" id="PF12960"/>
    </source>
</evidence>
<reference evidence="2" key="1">
    <citation type="submission" date="2021-04" db="EMBL/GenBank/DDBJ databases">
        <title>Sinoanaerobacter chloroacetimidivorans sp. nov., an obligate anaerobic bacterium isolated from anaerobic sludge.</title>
        <authorList>
            <person name="Bao Y."/>
        </authorList>
    </citation>
    <scope>NUCLEOTIDE SEQUENCE</scope>
    <source>
        <strain evidence="2">BAD-6</strain>
    </source>
</reference>
<accession>A0A8J7W150</accession>
<organism evidence="2 3">
    <name type="scientific">Sinanaerobacter chloroacetimidivorans</name>
    <dbReference type="NCBI Taxonomy" id="2818044"/>
    <lineage>
        <taxon>Bacteria</taxon>
        <taxon>Bacillati</taxon>
        <taxon>Bacillota</taxon>
        <taxon>Clostridia</taxon>
        <taxon>Peptostreptococcales</taxon>
        <taxon>Anaerovoracaceae</taxon>
        <taxon>Sinanaerobacter</taxon>
    </lineage>
</organism>
<dbReference type="RefSeq" id="WP_227017785.1">
    <property type="nucleotide sequence ID" value="NZ_JAGSND010000003.1"/>
</dbReference>